<feature type="compositionally biased region" description="Basic and acidic residues" evidence="1">
    <location>
        <begin position="55"/>
        <end position="73"/>
    </location>
</feature>
<dbReference type="Proteomes" id="UP001234178">
    <property type="component" value="Unassembled WGS sequence"/>
</dbReference>
<evidence type="ECO:0008006" key="4">
    <source>
        <dbReference type="Google" id="ProtNLM"/>
    </source>
</evidence>
<proteinExistence type="predicted"/>
<accession>A0ABR0B0E8</accession>
<feature type="compositionally biased region" description="Polar residues" evidence="1">
    <location>
        <begin position="38"/>
        <end position="47"/>
    </location>
</feature>
<gene>
    <name evidence="2" type="ORF">OUZ56_024245</name>
</gene>
<protein>
    <recommendedName>
        <fullName evidence="4">Reverse transcriptase domain-containing protein</fullName>
    </recommendedName>
</protein>
<sequence>MSVVIAGITHHEKQQDDKIQLLEQKLTKALSEFKCTNTKRGSSQENDVTIAATDQYEKGRPRSSECNSRSRDSRLRFADNFRPSRTPTLAPLGTEGEGNPDFHLTNVPHIATNTLTGKETTTDQTLTTTGIKRVITAINIYSNNITLAKILEPLKIEK</sequence>
<keyword evidence="3" id="KW-1185">Reference proteome</keyword>
<evidence type="ECO:0000313" key="3">
    <source>
        <dbReference type="Proteomes" id="UP001234178"/>
    </source>
</evidence>
<organism evidence="2 3">
    <name type="scientific">Daphnia magna</name>
    <dbReference type="NCBI Taxonomy" id="35525"/>
    <lineage>
        <taxon>Eukaryota</taxon>
        <taxon>Metazoa</taxon>
        <taxon>Ecdysozoa</taxon>
        <taxon>Arthropoda</taxon>
        <taxon>Crustacea</taxon>
        <taxon>Branchiopoda</taxon>
        <taxon>Diplostraca</taxon>
        <taxon>Cladocera</taxon>
        <taxon>Anomopoda</taxon>
        <taxon>Daphniidae</taxon>
        <taxon>Daphnia</taxon>
    </lineage>
</organism>
<comment type="caution">
    <text evidence="2">The sequence shown here is derived from an EMBL/GenBank/DDBJ whole genome shotgun (WGS) entry which is preliminary data.</text>
</comment>
<dbReference type="EMBL" id="JAOYFB010000039">
    <property type="protein sequence ID" value="KAK4030858.1"/>
    <property type="molecule type" value="Genomic_DNA"/>
</dbReference>
<reference evidence="2 3" key="1">
    <citation type="journal article" date="2023" name="Nucleic Acids Res.">
        <title>The hologenome of Daphnia magna reveals possible DNA methylation and microbiome-mediated evolution of the host genome.</title>
        <authorList>
            <person name="Chaturvedi A."/>
            <person name="Li X."/>
            <person name="Dhandapani V."/>
            <person name="Marshall H."/>
            <person name="Kissane S."/>
            <person name="Cuenca-Cambronero M."/>
            <person name="Asole G."/>
            <person name="Calvet F."/>
            <person name="Ruiz-Romero M."/>
            <person name="Marangio P."/>
            <person name="Guigo R."/>
            <person name="Rago D."/>
            <person name="Mirbahai L."/>
            <person name="Eastwood N."/>
            <person name="Colbourne J.K."/>
            <person name="Zhou J."/>
            <person name="Mallon E."/>
            <person name="Orsini L."/>
        </authorList>
    </citation>
    <scope>NUCLEOTIDE SEQUENCE [LARGE SCALE GENOMIC DNA]</scope>
    <source>
        <strain evidence="2">LRV0_1</strain>
    </source>
</reference>
<feature type="region of interest" description="Disordered" evidence="1">
    <location>
        <begin position="38"/>
        <end position="73"/>
    </location>
</feature>
<name>A0ABR0B0E8_9CRUS</name>
<evidence type="ECO:0000256" key="1">
    <source>
        <dbReference type="SAM" id="MobiDB-lite"/>
    </source>
</evidence>
<evidence type="ECO:0000313" key="2">
    <source>
        <dbReference type="EMBL" id="KAK4030858.1"/>
    </source>
</evidence>